<reference evidence="2 3" key="1">
    <citation type="submission" date="2024-04" db="EMBL/GenBank/DDBJ databases">
        <authorList>
            <person name="Waldvogel A.-M."/>
            <person name="Schoenle A."/>
        </authorList>
    </citation>
    <scope>NUCLEOTIDE SEQUENCE [LARGE SCALE GENOMIC DNA]</scope>
</reference>
<dbReference type="AlphaFoldDB" id="A0AAV2JR71"/>
<name>A0AAV2JR71_KNICA</name>
<feature type="compositionally biased region" description="Low complexity" evidence="1">
    <location>
        <begin position="89"/>
        <end position="110"/>
    </location>
</feature>
<feature type="region of interest" description="Disordered" evidence="1">
    <location>
        <begin position="1"/>
        <end position="24"/>
    </location>
</feature>
<proteinExistence type="predicted"/>
<dbReference type="Proteomes" id="UP001497482">
    <property type="component" value="Chromosome 13"/>
</dbReference>
<accession>A0AAV2JR71</accession>
<feature type="compositionally biased region" description="Polar residues" evidence="1">
    <location>
        <begin position="76"/>
        <end position="88"/>
    </location>
</feature>
<protein>
    <submittedName>
        <fullName evidence="2">Uncharacterized protein</fullName>
    </submittedName>
</protein>
<feature type="compositionally biased region" description="Polar residues" evidence="1">
    <location>
        <begin position="117"/>
        <end position="126"/>
    </location>
</feature>
<dbReference type="EMBL" id="OZ035835">
    <property type="protein sequence ID" value="CAL1577824.1"/>
    <property type="molecule type" value="Genomic_DNA"/>
</dbReference>
<sequence>MSERCSSSPCLSSWRRARPPRRPKACLPPFFRSSSLPHLVLFTSLPPPACGASLRSSHSVLPTFFAPSPLLVSNWSRSQQEQPVTSNYSSVTVVLPSSSSSSSSPCPASPELLIPRQQDTSHSPSSAEEVLRLPLGIEQCDGEAHGALDDGYADAKHLEEDDDEEVQPPCPYEPHSCSD</sequence>
<gene>
    <name evidence="2" type="ORF">KC01_LOCUS9111</name>
</gene>
<feature type="compositionally biased region" description="Low complexity" evidence="1">
    <location>
        <begin position="1"/>
        <end position="14"/>
    </location>
</feature>
<organism evidence="2 3">
    <name type="scientific">Knipowitschia caucasica</name>
    <name type="common">Caucasian dwarf goby</name>
    <name type="synonym">Pomatoschistus caucasicus</name>
    <dbReference type="NCBI Taxonomy" id="637954"/>
    <lineage>
        <taxon>Eukaryota</taxon>
        <taxon>Metazoa</taxon>
        <taxon>Chordata</taxon>
        <taxon>Craniata</taxon>
        <taxon>Vertebrata</taxon>
        <taxon>Euteleostomi</taxon>
        <taxon>Actinopterygii</taxon>
        <taxon>Neopterygii</taxon>
        <taxon>Teleostei</taxon>
        <taxon>Neoteleostei</taxon>
        <taxon>Acanthomorphata</taxon>
        <taxon>Gobiaria</taxon>
        <taxon>Gobiiformes</taxon>
        <taxon>Gobioidei</taxon>
        <taxon>Gobiidae</taxon>
        <taxon>Gobiinae</taxon>
        <taxon>Knipowitschia</taxon>
    </lineage>
</organism>
<feature type="compositionally biased region" description="Basic residues" evidence="1">
    <location>
        <begin position="15"/>
        <end position="24"/>
    </location>
</feature>
<feature type="compositionally biased region" description="Basic and acidic residues" evidence="1">
    <location>
        <begin position="142"/>
        <end position="159"/>
    </location>
</feature>
<keyword evidence="3" id="KW-1185">Reference proteome</keyword>
<evidence type="ECO:0000256" key="1">
    <source>
        <dbReference type="SAM" id="MobiDB-lite"/>
    </source>
</evidence>
<evidence type="ECO:0000313" key="2">
    <source>
        <dbReference type="EMBL" id="CAL1577824.1"/>
    </source>
</evidence>
<evidence type="ECO:0000313" key="3">
    <source>
        <dbReference type="Proteomes" id="UP001497482"/>
    </source>
</evidence>
<feature type="region of interest" description="Disordered" evidence="1">
    <location>
        <begin position="76"/>
        <end position="179"/>
    </location>
</feature>